<protein>
    <recommendedName>
        <fullName evidence="4">Myb-like domain-containing protein</fullName>
    </recommendedName>
</protein>
<keyword evidence="3" id="KW-1185">Reference proteome</keyword>
<feature type="compositionally biased region" description="Acidic residues" evidence="1">
    <location>
        <begin position="767"/>
        <end position="780"/>
    </location>
</feature>
<organism evidence="2 3">
    <name type="scientific">Schizothecium vesticola</name>
    <dbReference type="NCBI Taxonomy" id="314040"/>
    <lineage>
        <taxon>Eukaryota</taxon>
        <taxon>Fungi</taxon>
        <taxon>Dikarya</taxon>
        <taxon>Ascomycota</taxon>
        <taxon>Pezizomycotina</taxon>
        <taxon>Sordariomycetes</taxon>
        <taxon>Sordariomycetidae</taxon>
        <taxon>Sordariales</taxon>
        <taxon>Schizotheciaceae</taxon>
        <taxon>Schizothecium</taxon>
    </lineage>
</organism>
<evidence type="ECO:0008006" key="4">
    <source>
        <dbReference type="Google" id="ProtNLM"/>
    </source>
</evidence>
<feature type="compositionally biased region" description="Basic and acidic residues" evidence="1">
    <location>
        <begin position="419"/>
        <end position="442"/>
    </location>
</feature>
<feature type="compositionally biased region" description="Basic residues" evidence="1">
    <location>
        <begin position="475"/>
        <end position="484"/>
    </location>
</feature>
<accession>A0AA40BR43</accession>
<reference evidence="2" key="1">
    <citation type="submission" date="2023-06" db="EMBL/GenBank/DDBJ databases">
        <title>Genome-scale phylogeny and comparative genomics of the fungal order Sordariales.</title>
        <authorList>
            <consortium name="Lawrence Berkeley National Laboratory"/>
            <person name="Hensen N."/>
            <person name="Bonometti L."/>
            <person name="Westerberg I."/>
            <person name="Brannstrom I.O."/>
            <person name="Guillou S."/>
            <person name="Cros-Aarteil S."/>
            <person name="Calhoun S."/>
            <person name="Haridas S."/>
            <person name="Kuo A."/>
            <person name="Mondo S."/>
            <person name="Pangilinan J."/>
            <person name="Riley R."/>
            <person name="LaButti K."/>
            <person name="Andreopoulos B."/>
            <person name="Lipzen A."/>
            <person name="Chen C."/>
            <person name="Yanf M."/>
            <person name="Daum C."/>
            <person name="Ng V."/>
            <person name="Clum A."/>
            <person name="Steindorff A."/>
            <person name="Ohm R."/>
            <person name="Martin F."/>
            <person name="Silar P."/>
            <person name="Natvig D."/>
            <person name="Lalanne C."/>
            <person name="Gautier V."/>
            <person name="Ament-velasquez S.L."/>
            <person name="Kruys A."/>
            <person name="Hutchinson M.I."/>
            <person name="Powell A.J."/>
            <person name="Barry K."/>
            <person name="Miller A.N."/>
            <person name="Grigoriev I.V."/>
            <person name="Debuchy R."/>
            <person name="Gladieux P."/>
            <person name="Thoren M.H."/>
            <person name="Johannesson H."/>
        </authorList>
    </citation>
    <scope>NUCLEOTIDE SEQUENCE</scope>
    <source>
        <strain evidence="2">SMH3187-1</strain>
    </source>
</reference>
<evidence type="ECO:0000256" key="1">
    <source>
        <dbReference type="SAM" id="MobiDB-lite"/>
    </source>
</evidence>
<feature type="compositionally biased region" description="Polar residues" evidence="1">
    <location>
        <begin position="324"/>
        <end position="333"/>
    </location>
</feature>
<feature type="compositionally biased region" description="Basic residues" evidence="1">
    <location>
        <begin position="511"/>
        <end position="526"/>
    </location>
</feature>
<evidence type="ECO:0000313" key="3">
    <source>
        <dbReference type="Proteomes" id="UP001172155"/>
    </source>
</evidence>
<feature type="compositionally biased region" description="Acidic residues" evidence="1">
    <location>
        <begin position="487"/>
        <end position="502"/>
    </location>
</feature>
<feature type="region of interest" description="Disordered" evidence="1">
    <location>
        <begin position="317"/>
        <end position="359"/>
    </location>
</feature>
<evidence type="ECO:0000313" key="2">
    <source>
        <dbReference type="EMBL" id="KAK0738776.1"/>
    </source>
</evidence>
<gene>
    <name evidence="2" type="ORF">B0T18DRAFT_450667</name>
</gene>
<dbReference type="Proteomes" id="UP001172155">
    <property type="component" value="Unassembled WGS sequence"/>
</dbReference>
<feature type="region of interest" description="Disordered" evidence="1">
    <location>
        <begin position="409"/>
        <end position="624"/>
    </location>
</feature>
<dbReference type="AlphaFoldDB" id="A0AA40BR43"/>
<feature type="compositionally biased region" description="Low complexity" evidence="1">
    <location>
        <begin position="576"/>
        <end position="589"/>
    </location>
</feature>
<proteinExistence type="predicted"/>
<sequence>MDPFPNYNDPHANDLYNPSSAYGLPGSNDYQFDFDISQTADALPSSNNINGLNQTLEAEQAFRQNFQTGQNFHQTSQAFQTSQSFHQTGPNFQTNMPLYANPLALVNSGSGEPGQGDTTLNHRLVDQNLFQMGHGLGQPIDGLPMVMQPEQAALPEDPFFPNGLPPGYNRLHYSNNAEHGQSLNWSLSRGPFLKTAAEGPFQSQAGFSQTFSEYGASMSRWQPDIIHQQQQGFQNPYGIFPNSYYNPLENPPTFNKLFVPQHCSHDINMSGPQQISLGCQSTTPSGISSNTSNVGSFSSASLLEPFDRDNMLDDDFSAHGGMWSESSPHSNLDSAEDAPTRTAPFHHPAPMSGLGPAGWNATTPGSHLQVPTTISPKQLALRTSPSFESAASSSESLLAVLDNDANDGQWFNPPTHVAPARDEPILAPKAGDKDPKPAEKPAKHLRGRKALPDGPKPARHRPIFDASPFESPSPARRRAKRRHLPATEEDDLFTPLSDDSDLPSDRGTTKPPHKSKAATPKPKPKARAPVAGPGSPRKSLRLRPEAAAATPAATIKPVSGPKAPRYTRPPKNYGVAAGAAAAAPTSAPLPQAPPARLSPQPAPKSRRQTNEHPVPARFSSRAESEKFLVESKKAGMTYRAIRKAGGFTEAESTLRGRYRGLTKTVSERLRKPEWTENDLRLLERAVRTLAQLPPAHYPDHSLVAAAQGQARYGVDLSEAKIPWKRVAEWMVGAGASYKFGNSTVCKKWEELVAGAAAEGKDPGGPFFEEEGEEDEEGEEE</sequence>
<comment type="caution">
    <text evidence="2">The sequence shown here is derived from an EMBL/GenBank/DDBJ whole genome shotgun (WGS) entry which is preliminary data.</text>
</comment>
<name>A0AA40BR43_9PEZI</name>
<dbReference type="EMBL" id="JAUKUD010000007">
    <property type="protein sequence ID" value="KAK0738776.1"/>
    <property type="molecule type" value="Genomic_DNA"/>
</dbReference>
<feature type="region of interest" description="Disordered" evidence="1">
    <location>
        <begin position="757"/>
        <end position="780"/>
    </location>
</feature>